<organism evidence="2 3">
    <name type="scientific">Oricola cellulosilytica</name>
    <dbReference type="NCBI Taxonomy" id="1429082"/>
    <lineage>
        <taxon>Bacteria</taxon>
        <taxon>Pseudomonadati</taxon>
        <taxon>Pseudomonadota</taxon>
        <taxon>Alphaproteobacteria</taxon>
        <taxon>Hyphomicrobiales</taxon>
        <taxon>Ahrensiaceae</taxon>
        <taxon>Oricola</taxon>
    </lineage>
</organism>
<reference evidence="2 3" key="1">
    <citation type="journal article" date="2015" name="Antonie Van Leeuwenhoek">
        <title>Oricola cellulosilytica gen. nov., sp. nov., a cellulose-degrading bacterium of the family Phyllobacteriaceae isolated from surface seashore water, and emended descriptions of Mesorhizobium loti and Phyllobacterium myrsinacearum.</title>
        <authorList>
            <person name="Hameed A."/>
            <person name="Shahina M."/>
            <person name="Lai W.A."/>
            <person name="Lin S.Y."/>
            <person name="Young L.S."/>
            <person name="Liu Y.C."/>
            <person name="Hsu Y.H."/>
            <person name="Young C.C."/>
        </authorList>
    </citation>
    <scope>NUCLEOTIDE SEQUENCE [LARGE SCALE GENOMIC DNA]</scope>
    <source>
        <strain evidence="2 3">KCTC 52183</strain>
    </source>
</reference>
<evidence type="ECO:0000256" key="1">
    <source>
        <dbReference type="SAM" id="MobiDB-lite"/>
    </source>
</evidence>
<feature type="compositionally biased region" description="Basic and acidic residues" evidence="1">
    <location>
        <begin position="84"/>
        <end position="99"/>
    </location>
</feature>
<proteinExistence type="predicted"/>
<gene>
    <name evidence="2" type="ORF">E0D97_06265</name>
</gene>
<dbReference type="OrthoDB" id="8368083at2"/>
<feature type="compositionally biased region" description="Basic and acidic residues" evidence="1">
    <location>
        <begin position="1"/>
        <end position="10"/>
    </location>
</feature>
<evidence type="ECO:0000313" key="3">
    <source>
        <dbReference type="Proteomes" id="UP000291301"/>
    </source>
</evidence>
<sequence>MSEQDTDHGLDPAADTPPLETPGGNQQKNSSQDPTQGGRTDPIGGADGAAADLHLPDGIPDHLKGQSDQETIDKVWGAYRGARDELAKNKPEGKPEKPEAYSFEWPDSIKSSIAEDDKAVSLFREIAHEAEFTQKQIAAIPKFFEAAAEKGLIDKPQDNNALLESLAPEGFQGSAEEKRTKGAQRLTTADNWVKQLTKDQGYDDAMKEELRLLTTSEPGVRVLERYMGSGVVKTVTPGGERQASGVTQSQLNARVADPRNNSTSEKFDEDFAKETRELFKRAFPD</sequence>
<comment type="caution">
    <text evidence="2">The sequence shown here is derived from an EMBL/GenBank/DDBJ whole genome shotgun (WGS) entry which is preliminary data.</text>
</comment>
<feature type="region of interest" description="Disordered" evidence="1">
    <location>
        <begin position="233"/>
        <end position="270"/>
    </location>
</feature>
<evidence type="ECO:0000313" key="2">
    <source>
        <dbReference type="EMBL" id="TCD15149.1"/>
    </source>
</evidence>
<dbReference type="Proteomes" id="UP000291301">
    <property type="component" value="Unassembled WGS sequence"/>
</dbReference>
<dbReference type="EMBL" id="SJST01000002">
    <property type="protein sequence ID" value="TCD15149.1"/>
    <property type="molecule type" value="Genomic_DNA"/>
</dbReference>
<feature type="compositionally biased region" description="Polar residues" evidence="1">
    <location>
        <begin position="23"/>
        <end position="38"/>
    </location>
</feature>
<dbReference type="AlphaFoldDB" id="A0A4R0PF01"/>
<feature type="compositionally biased region" description="Basic and acidic residues" evidence="1">
    <location>
        <begin position="59"/>
        <end position="70"/>
    </location>
</feature>
<dbReference type="RefSeq" id="WP_131566852.1">
    <property type="nucleotide sequence ID" value="NZ_JAINFK010000004.1"/>
</dbReference>
<protein>
    <submittedName>
        <fullName evidence="2">Uncharacterized protein</fullName>
    </submittedName>
</protein>
<name>A0A4R0PF01_9HYPH</name>
<accession>A0A4R0PF01</accession>
<feature type="compositionally biased region" description="Low complexity" evidence="1">
    <location>
        <begin position="41"/>
        <end position="58"/>
    </location>
</feature>
<feature type="region of interest" description="Disordered" evidence="1">
    <location>
        <begin position="84"/>
        <end position="103"/>
    </location>
</feature>
<keyword evidence="3" id="KW-1185">Reference proteome</keyword>
<feature type="region of interest" description="Disordered" evidence="1">
    <location>
        <begin position="1"/>
        <end position="70"/>
    </location>
</feature>